<accession>A0ABP9CNR4</accession>
<comment type="caution">
    <text evidence="1">The sequence shown here is derived from an EMBL/GenBank/DDBJ whole genome shotgun (WGS) entry which is preliminary data.</text>
</comment>
<proteinExistence type="predicted"/>
<protein>
    <submittedName>
        <fullName evidence="1">Uncharacterized protein</fullName>
    </submittedName>
</protein>
<gene>
    <name evidence="1" type="ORF">GCM10023353_18130</name>
</gene>
<sequence>MESWSSAALSHNLSSTAAWSFRSISNAFIGFLLVVVGTQTYGYPGAVRANGHDAKNALMWSAYTRDAATTKPWAAGVPRALHGRT</sequence>
<reference evidence="2" key="1">
    <citation type="journal article" date="2019" name="Int. J. Syst. Evol. Microbiol.">
        <title>The Global Catalogue of Microorganisms (GCM) 10K type strain sequencing project: providing services to taxonomists for standard genome sequencing and annotation.</title>
        <authorList>
            <consortium name="The Broad Institute Genomics Platform"/>
            <consortium name="The Broad Institute Genome Sequencing Center for Infectious Disease"/>
            <person name="Wu L."/>
            <person name="Ma J."/>
        </authorList>
    </citation>
    <scope>NUCLEOTIDE SEQUENCE [LARGE SCALE GENOMIC DNA]</scope>
    <source>
        <strain evidence="2">JCM 18542</strain>
    </source>
</reference>
<organism evidence="1 2">
    <name type="scientific">Tomitella cavernea</name>
    <dbReference type="NCBI Taxonomy" id="1387982"/>
    <lineage>
        <taxon>Bacteria</taxon>
        <taxon>Bacillati</taxon>
        <taxon>Actinomycetota</taxon>
        <taxon>Actinomycetes</taxon>
        <taxon>Mycobacteriales</taxon>
        <taxon>Tomitella</taxon>
    </lineage>
</organism>
<name>A0ABP9CNR4_9ACTN</name>
<evidence type="ECO:0000313" key="2">
    <source>
        <dbReference type="Proteomes" id="UP001500839"/>
    </source>
</evidence>
<keyword evidence="2" id="KW-1185">Reference proteome</keyword>
<dbReference type="Proteomes" id="UP001500839">
    <property type="component" value="Unassembled WGS sequence"/>
</dbReference>
<dbReference type="EMBL" id="BAABKQ010000001">
    <property type="protein sequence ID" value="GAA4813523.1"/>
    <property type="molecule type" value="Genomic_DNA"/>
</dbReference>
<evidence type="ECO:0000313" key="1">
    <source>
        <dbReference type="EMBL" id="GAA4813523.1"/>
    </source>
</evidence>